<dbReference type="GO" id="GO:0005829">
    <property type="term" value="C:cytosol"/>
    <property type="evidence" value="ECO:0007669"/>
    <property type="project" value="TreeGrafter"/>
</dbReference>
<dbReference type="AlphaFoldDB" id="A0A7C9NGH8"/>
<dbReference type="Gene3D" id="2.160.10.10">
    <property type="entry name" value="Hexapeptide repeat proteins"/>
    <property type="match status" value="1"/>
</dbReference>
<dbReference type="RefSeq" id="WP_160765401.1">
    <property type="nucleotide sequence ID" value="NZ_WUPT01000003.1"/>
</dbReference>
<dbReference type="InterPro" id="IPR011004">
    <property type="entry name" value="Trimer_LpxA-like_sf"/>
</dbReference>
<gene>
    <name evidence="6" type="ORF">GQ651_16660</name>
</gene>
<evidence type="ECO:0000256" key="1">
    <source>
        <dbReference type="ARBA" id="ARBA00007274"/>
    </source>
</evidence>
<reference evidence="6 7" key="1">
    <citation type="submission" date="2019-12" db="EMBL/GenBank/DDBJ databases">
        <authorList>
            <person name="Lee S.D."/>
        </authorList>
    </citation>
    <scope>NUCLEOTIDE SEQUENCE [LARGE SCALE GENOMIC DNA]</scope>
    <source>
        <strain evidence="6 7">GH1-50</strain>
    </source>
</reference>
<protein>
    <submittedName>
        <fullName evidence="6">Sugar O-acetyltransferase</fullName>
    </submittedName>
</protein>
<dbReference type="Proteomes" id="UP000480350">
    <property type="component" value="Unassembled WGS sequence"/>
</dbReference>
<dbReference type="EMBL" id="WUPT01000003">
    <property type="protein sequence ID" value="MXQ09479.1"/>
    <property type="molecule type" value="Genomic_DNA"/>
</dbReference>
<keyword evidence="7" id="KW-1185">Reference proteome</keyword>
<dbReference type="CDD" id="cd03357">
    <property type="entry name" value="LbH_MAT_GAT"/>
    <property type="match status" value="1"/>
</dbReference>
<dbReference type="GO" id="GO:0016407">
    <property type="term" value="F:acetyltransferase activity"/>
    <property type="evidence" value="ECO:0007669"/>
    <property type="project" value="InterPro"/>
</dbReference>
<dbReference type="GO" id="GO:0008374">
    <property type="term" value="F:O-acyltransferase activity"/>
    <property type="evidence" value="ECO:0007669"/>
    <property type="project" value="TreeGrafter"/>
</dbReference>
<dbReference type="PANTHER" id="PTHR23416:SF23">
    <property type="entry name" value="ACETYLTRANSFERASE C18B11.09C-RELATED"/>
    <property type="match status" value="1"/>
</dbReference>
<dbReference type="InterPro" id="IPR018357">
    <property type="entry name" value="Hexapep_transf_CS"/>
</dbReference>
<evidence type="ECO:0000313" key="7">
    <source>
        <dbReference type="Proteomes" id="UP000480350"/>
    </source>
</evidence>
<sequence length="202" mass="21699">MTDAMTEFEKMRAGLPYSNPDPEIFRLQAEASERNRRINETAGSGIDPAVRRQMLRDALGAFGESFFNPPIHWEYGKHIFVGDRCLINSNITFMDGADIRIGDETLIAPNVMLITAGHSLLPEERVITDPETGAFRAGISINKPITIGKQCWIGAGAIILGGVTIGDGTTVGAGAVVTRSLPPRVFAAGNPARVIREIPVAG</sequence>
<keyword evidence="3" id="KW-0677">Repeat</keyword>
<keyword evidence="2 6" id="KW-0808">Transferase</keyword>
<dbReference type="InterPro" id="IPR024688">
    <property type="entry name" value="Mac_dom"/>
</dbReference>
<name>A0A7C9NGH8_9RHOB</name>
<evidence type="ECO:0000259" key="5">
    <source>
        <dbReference type="SMART" id="SM01266"/>
    </source>
</evidence>
<dbReference type="Pfam" id="PF12464">
    <property type="entry name" value="Mac"/>
    <property type="match status" value="1"/>
</dbReference>
<organism evidence="6 7">
    <name type="scientific">Kangsaoukella pontilimi</name>
    <dbReference type="NCBI Taxonomy" id="2691042"/>
    <lineage>
        <taxon>Bacteria</taxon>
        <taxon>Pseudomonadati</taxon>
        <taxon>Pseudomonadota</taxon>
        <taxon>Alphaproteobacteria</taxon>
        <taxon>Rhodobacterales</taxon>
        <taxon>Paracoccaceae</taxon>
        <taxon>Kangsaoukella</taxon>
    </lineage>
</organism>
<dbReference type="Pfam" id="PF00132">
    <property type="entry name" value="Hexapep"/>
    <property type="match status" value="1"/>
</dbReference>
<dbReference type="InterPro" id="IPR051159">
    <property type="entry name" value="Hexapeptide_acetyltransf"/>
</dbReference>
<evidence type="ECO:0000256" key="2">
    <source>
        <dbReference type="ARBA" id="ARBA00022679"/>
    </source>
</evidence>
<proteinExistence type="inferred from homology"/>
<reference evidence="6 7" key="2">
    <citation type="submission" date="2020-03" db="EMBL/GenBank/DDBJ databases">
        <title>Kangsaoukella pontilimi gen. nov., sp. nov., a new member of the family Rhodobacteraceae isolated from a tidal mudflat.</title>
        <authorList>
            <person name="Kim I.S."/>
        </authorList>
    </citation>
    <scope>NUCLEOTIDE SEQUENCE [LARGE SCALE GENOMIC DNA]</scope>
    <source>
        <strain evidence="6 7">GH1-50</strain>
    </source>
</reference>
<evidence type="ECO:0000256" key="4">
    <source>
        <dbReference type="ARBA" id="ARBA00023315"/>
    </source>
</evidence>
<comment type="similarity">
    <text evidence="1">Belongs to the transferase hexapeptide repeat family.</text>
</comment>
<evidence type="ECO:0000256" key="3">
    <source>
        <dbReference type="ARBA" id="ARBA00022737"/>
    </source>
</evidence>
<dbReference type="SUPFAM" id="SSF51161">
    <property type="entry name" value="Trimeric LpxA-like enzymes"/>
    <property type="match status" value="1"/>
</dbReference>
<keyword evidence="4" id="KW-0012">Acyltransferase</keyword>
<comment type="caution">
    <text evidence="6">The sequence shown here is derived from an EMBL/GenBank/DDBJ whole genome shotgun (WGS) entry which is preliminary data.</text>
</comment>
<dbReference type="PANTHER" id="PTHR23416">
    <property type="entry name" value="SIALIC ACID SYNTHASE-RELATED"/>
    <property type="match status" value="1"/>
</dbReference>
<dbReference type="SMART" id="SM01266">
    <property type="entry name" value="Mac"/>
    <property type="match status" value="1"/>
</dbReference>
<feature type="domain" description="Maltose/galactoside acetyltransferase" evidence="5">
    <location>
        <begin position="8"/>
        <end position="64"/>
    </location>
</feature>
<dbReference type="InterPro" id="IPR001451">
    <property type="entry name" value="Hexapep"/>
</dbReference>
<evidence type="ECO:0000313" key="6">
    <source>
        <dbReference type="EMBL" id="MXQ09479.1"/>
    </source>
</evidence>
<dbReference type="PROSITE" id="PS00101">
    <property type="entry name" value="HEXAPEP_TRANSFERASES"/>
    <property type="match status" value="1"/>
</dbReference>
<accession>A0A7C9NGH8</accession>